<dbReference type="GO" id="GO:0015095">
    <property type="term" value="F:magnesium ion transmembrane transporter activity"/>
    <property type="evidence" value="ECO:0007669"/>
    <property type="project" value="InterPro"/>
</dbReference>
<feature type="transmembrane region" description="Helical" evidence="9">
    <location>
        <begin position="365"/>
        <end position="390"/>
    </location>
</feature>
<dbReference type="InterPro" id="IPR000644">
    <property type="entry name" value="CBS_dom"/>
</dbReference>
<dbReference type="SMART" id="SM00116">
    <property type="entry name" value="CBS"/>
    <property type="match status" value="1"/>
</dbReference>
<dbReference type="GO" id="GO:0005886">
    <property type="term" value="C:plasma membrane"/>
    <property type="evidence" value="ECO:0007669"/>
    <property type="project" value="UniProtKB-SubCell"/>
</dbReference>
<comment type="function">
    <text evidence="9">Acts as a magnesium transporter.</text>
</comment>
<dbReference type="EMBL" id="DTBJ01000018">
    <property type="protein sequence ID" value="HGM58454.1"/>
    <property type="molecule type" value="Genomic_DNA"/>
</dbReference>
<evidence type="ECO:0000313" key="11">
    <source>
        <dbReference type="EMBL" id="HGM58454.1"/>
    </source>
</evidence>
<dbReference type="InterPro" id="IPR006669">
    <property type="entry name" value="MgtE_transporter"/>
</dbReference>
<dbReference type="InterPro" id="IPR046342">
    <property type="entry name" value="CBS_dom_sf"/>
</dbReference>
<keyword evidence="9" id="KW-0479">Metal-binding</keyword>
<feature type="transmembrane region" description="Helical" evidence="9">
    <location>
        <begin position="397"/>
        <end position="425"/>
    </location>
</feature>
<feature type="transmembrane region" description="Helical" evidence="9">
    <location>
        <begin position="293"/>
        <end position="314"/>
    </location>
</feature>
<dbReference type="SUPFAM" id="SSF54631">
    <property type="entry name" value="CBS-domain pair"/>
    <property type="match status" value="1"/>
</dbReference>
<proteinExistence type="inferred from homology"/>
<dbReference type="CDD" id="cd04606">
    <property type="entry name" value="CBS_pair_Mg_transporter"/>
    <property type="match status" value="1"/>
</dbReference>
<comment type="similarity">
    <text evidence="2 9">Belongs to the SLC41A transporter family.</text>
</comment>
<comment type="caution">
    <text evidence="11">The sequence shown here is derived from an EMBL/GenBank/DDBJ whole genome shotgun (WGS) entry which is preliminary data.</text>
</comment>
<dbReference type="SMART" id="SM00924">
    <property type="entry name" value="MgtE_N"/>
    <property type="match status" value="1"/>
</dbReference>
<accession>A0A7C4D713</accession>
<dbReference type="Pfam" id="PF00571">
    <property type="entry name" value="CBS"/>
    <property type="match status" value="2"/>
</dbReference>
<keyword evidence="9" id="KW-1003">Cell membrane</keyword>
<keyword evidence="5 9" id="KW-0460">Magnesium</keyword>
<evidence type="ECO:0000256" key="5">
    <source>
        <dbReference type="ARBA" id="ARBA00022842"/>
    </source>
</evidence>
<evidence type="ECO:0000256" key="6">
    <source>
        <dbReference type="ARBA" id="ARBA00022989"/>
    </source>
</evidence>
<evidence type="ECO:0000259" key="10">
    <source>
        <dbReference type="PROSITE" id="PS51371"/>
    </source>
</evidence>
<evidence type="ECO:0000256" key="3">
    <source>
        <dbReference type="ARBA" id="ARBA00022448"/>
    </source>
</evidence>
<protein>
    <recommendedName>
        <fullName evidence="9">Magnesium transporter MgtE</fullName>
    </recommendedName>
</protein>
<comment type="subunit">
    <text evidence="9">Homodimer.</text>
</comment>
<reference evidence="11" key="1">
    <citation type="journal article" date="2020" name="mSystems">
        <title>Genome- and Community-Level Interaction Insights into Carbon Utilization and Element Cycling Functions of Hydrothermarchaeota in Hydrothermal Sediment.</title>
        <authorList>
            <person name="Zhou Z."/>
            <person name="Liu Y."/>
            <person name="Xu W."/>
            <person name="Pan J."/>
            <person name="Luo Z.H."/>
            <person name="Li M."/>
        </authorList>
    </citation>
    <scope>NUCLEOTIDE SEQUENCE [LARGE SCALE GENOMIC DNA]</scope>
    <source>
        <strain evidence="11">SpSt-642</strain>
    </source>
</reference>
<keyword evidence="6 9" id="KW-1133">Transmembrane helix</keyword>
<gene>
    <name evidence="11" type="primary">mgtE</name>
    <name evidence="11" type="ORF">ENU14_02560</name>
</gene>
<dbReference type="SUPFAM" id="SSF158791">
    <property type="entry name" value="MgtE N-terminal domain-like"/>
    <property type="match status" value="1"/>
</dbReference>
<dbReference type="Pfam" id="PF01769">
    <property type="entry name" value="MgtE"/>
    <property type="match status" value="1"/>
</dbReference>
<evidence type="ECO:0000256" key="9">
    <source>
        <dbReference type="RuleBase" id="RU362011"/>
    </source>
</evidence>
<feature type="transmembrane region" description="Helical" evidence="9">
    <location>
        <begin position="437"/>
        <end position="460"/>
    </location>
</feature>
<comment type="caution">
    <text evidence="9">Lacks conserved residue(s) required for the propagation of feature annotation.</text>
</comment>
<name>A0A7C4D713_STAMA</name>
<dbReference type="PANTHER" id="PTHR43773">
    <property type="entry name" value="MAGNESIUM TRANSPORTER MGTE"/>
    <property type="match status" value="1"/>
</dbReference>
<dbReference type="NCBIfam" id="TIGR00400">
    <property type="entry name" value="mgtE"/>
    <property type="match status" value="1"/>
</dbReference>
<dbReference type="Gene3D" id="1.25.60.10">
    <property type="entry name" value="MgtE N-terminal domain-like"/>
    <property type="match status" value="1"/>
</dbReference>
<dbReference type="InterPro" id="IPR006668">
    <property type="entry name" value="Mg_transptr_MgtE_intracell_dom"/>
</dbReference>
<organism evidence="11">
    <name type="scientific">Staphylothermus marinus</name>
    <dbReference type="NCBI Taxonomy" id="2280"/>
    <lineage>
        <taxon>Archaea</taxon>
        <taxon>Thermoproteota</taxon>
        <taxon>Thermoprotei</taxon>
        <taxon>Desulfurococcales</taxon>
        <taxon>Desulfurococcaceae</taxon>
        <taxon>Staphylothermus</taxon>
    </lineage>
</organism>
<keyword evidence="4 9" id="KW-0812">Transmembrane</keyword>
<dbReference type="Gene3D" id="1.10.357.20">
    <property type="entry name" value="SLC41 divalent cation transporters, integral membrane domain"/>
    <property type="match status" value="1"/>
</dbReference>
<dbReference type="AlphaFoldDB" id="A0A7C4D713"/>
<dbReference type="PROSITE" id="PS51371">
    <property type="entry name" value="CBS"/>
    <property type="match status" value="1"/>
</dbReference>
<dbReference type="InterPro" id="IPR006667">
    <property type="entry name" value="SLC41_membr_dom"/>
</dbReference>
<evidence type="ECO:0000256" key="7">
    <source>
        <dbReference type="ARBA" id="ARBA00023136"/>
    </source>
</evidence>
<evidence type="ECO:0000256" key="1">
    <source>
        <dbReference type="ARBA" id="ARBA00004141"/>
    </source>
</evidence>
<dbReference type="GO" id="GO:0046872">
    <property type="term" value="F:metal ion binding"/>
    <property type="evidence" value="ECO:0007669"/>
    <property type="project" value="UniProtKB-KW"/>
</dbReference>
<evidence type="ECO:0000256" key="4">
    <source>
        <dbReference type="ARBA" id="ARBA00022692"/>
    </source>
</evidence>
<dbReference type="SUPFAM" id="SSF161093">
    <property type="entry name" value="MgtE membrane domain-like"/>
    <property type="match status" value="1"/>
</dbReference>
<feature type="domain" description="CBS" evidence="10">
    <location>
        <begin position="205"/>
        <end position="261"/>
    </location>
</feature>
<keyword evidence="8" id="KW-0129">CBS domain</keyword>
<dbReference type="InterPro" id="IPR036739">
    <property type="entry name" value="SLC41_membr_dom_sf"/>
</dbReference>
<dbReference type="InterPro" id="IPR038076">
    <property type="entry name" value="MgtE_N_sf"/>
</dbReference>
<dbReference type="Gene3D" id="3.10.580.10">
    <property type="entry name" value="CBS-domain"/>
    <property type="match status" value="1"/>
</dbReference>
<dbReference type="Pfam" id="PF03448">
    <property type="entry name" value="MgtE_N"/>
    <property type="match status" value="1"/>
</dbReference>
<comment type="subcellular location">
    <subcellularLocation>
        <location evidence="9">Cell membrane</location>
        <topology evidence="9">Multi-pass membrane protein</topology>
    </subcellularLocation>
    <subcellularLocation>
        <location evidence="1">Membrane</location>
        <topology evidence="1">Multi-pass membrane protein</topology>
    </subcellularLocation>
</comment>
<keyword evidence="7 9" id="KW-0472">Membrane</keyword>
<keyword evidence="3 9" id="KW-0813">Transport</keyword>
<evidence type="ECO:0000256" key="8">
    <source>
        <dbReference type="PROSITE-ProRule" id="PRU00703"/>
    </source>
</evidence>
<sequence length="465" mass="52059">MPTIDVFKIIEEISSCLEKGFVERVKIIVKEIDPAVLVDVLNQIDDELRLKILPYVDLLRLGSYITRLKDEVIKEIELYKGIDELVELVNWLPVDEAVDLLQKMNPKTASSILKMISAKRKEELLNLMKYLPESVGGVMTTRIPVFTVGMKVNDVLNEYVRRNMIGYYDRHNYIYIVNTEHKLIGCIEVKTLLTLPRNRNIEEYVVKPIAKLHPNIDREEAARLAVKYDLLEIPVVDENDRLLGIITMDDLLDIAVYELTEDLLKIGGFFETVRTSYMGASIKSLVVRRVPPILFLYIMNAITGSIVASFIGVIERIAILASFLTMLADNSGNIGSQASSIIIRSLALGDVKPRDLFRVLSKETVITIFMASILLPIGFTISFSITYFIYNRLDTSLIVGLAVASALFVSMLTADLIGAVLPIILARLKLDPAAVSAPLITTIGDIITALIYFLTASLLIKIYGF</sequence>
<dbReference type="PANTHER" id="PTHR43773:SF1">
    <property type="entry name" value="MAGNESIUM TRANSPORTER MGTE"/>
    <property type="match status" value="1"/>
</dbReference>
<evidence type="ECO:0000256" key="2">
    <source>
        <dbReference type="ARBA" id="ARBA00009749"/>
    </source>
</evidence>